<gene>
    <name evidence="3" type="ORF">C1SCF055_LOCUS29110</name>
</gene>
<dbReference type="PANTHER" id="PTHR48125">
    <property type="entry name" value="LP07818P1"/>
    <property type="match status" value="1"/>
</dbReference>
<dbReference type="EMBL" id="CAMXCT010003230">
    <property type="protein sequence ID" value="CAI4003223.1"/>
    <property type="molecule type" value="Genomic_DNA"/>
</dbReference>
<dbReference type="InterPro" id="IPR036869">
    <property type="entry name" value="J_dom_sf"/>
</dbReference>
<keyword evidence="6" id="KW-1185">Reference proteome</keyword>
<protein>
    <submittedName>
        <fullName evidence="5">J domain-containing protein</fullName>
    </submittedName>
</protein>
<evidence type="ECO:0000259" key="2">
    <source>
        <dbReference type="PROSITE" id="PS50076"/>
    </source>
</evidence>
<feature type="domain" description="J" evidence="2">
    <location>
        <begin position="473"/>
        <end position="526"/>
    </location>
</feature>
<dbReference type="EMBL" id="CAMXCT020003230">
    <property type="protein sequence ID" value="CAL1156598.1"/>
    <property type="molecule type" value="Genomic_DNA"/>
</dbReference>
<dbReference type="EMBL" id="CAMXCT030003230">
    <property type="protein sequence ID" value="CAL4790535.1"/>
    <property type="molecule type" value="Genomic_DNA"/>
</dbReference>
<dbReference type="AlphaFoldDB" id="A0A9P1D6A7"/>
<dbReference type="CDD" id="cd06257">
    <property type="entry name" value="DnaJ"/>
    <property type="match status" value="1"/>
</dbReference>
<dbReference type="Pfam" id="PF00226">
    <property type="entry name" value="DnaJ"/>
    <property type="match status" value="1"/>
</dbReference>
<feature type="compositionally biased region" description="Low complexity" evidence="1">
    <location>
        <begin position="96"/>
        <end position="123"/>
    </location>
</feature>
<evidence type="ECO:0000313" key="4">
    <source>
        <dbReference type="EMBL" id="CAL1156598.1"/>
    </source>
</evidence>
<dbReference type="PANTHER" id="PTHR48125:SF12">
    <property type="entry name" value="AT HOOK TRANSCRIPTION FACTOR FAMILY-RELATED"/>
    <property type="match status" value="1"/>
</dbReference>
<feature type="region of interest" description="Disordered" evidence="1">
    <location>
        <begin position="151"/>
        <end position="190"/>
    </location>
</feature>
<sequence length="582" mass="62575">MKTFIRYFYPSSAPVPHDQPTDRCPMATRSGSLGRARSEAAKLPAVSRRVGSSPPERKAPSSQSTDRSSKLPSIALGPGVPSGYRADMEARPKRTPPTGTRGKPPAGRTPAVSSAAASAPAAGDAVDLKNYVSDELRKVLEEEEVSYNWRRRPKPVEQAPAASGSSQGRQNHGEVNNSKSSPPSRAAPAPAAYAASAPAAPPAARGAGYAGGVVASLQPCFCSKLEPSQLTPKIRLVSYDGGIAMLMAGPLCSSSTKTAPPPRWFLRWIQGRSSSKVFSLAAEDWLRAELGSMEPSPGASRDVLAGLVPPKALLAGLLGDPSLNAAGAVNGAGLVEQFGSPNAACCKALHEVMAATDPLETMELLTSQVEVALGRLEPPRGCAPAELLQAALRRELLRCLWCAGSFEGHPGPGVFDDAWLLRQLPRSPEALLEEAAEEEMLRRENEFLDRYLVRLMKLKRSLSFLLETWQKVDHYQILGVSSSASDKELRNAYRKACLRLHPDKGGDKQQFQQLQDSYARILEERQRQAAPPERPPSMPGRPRGSQGPSLSIEAETSPPDPRWSSETAEVSQCITSFQRRAE</sequence>
<feature type="compositionally biased region" description="Low complexity" evidence="1">
    <location>
        <begin position="180"/>
        <end position="190"/>
    </location>
</feature>
<proteinExistence type="predicted"/>
<feature type="region of interest" description="Disordered" evidence="1">
    <location>
        <begin position="9"/>
        <end position="123"/>
    </location>
</feature>
<evidence type="ECO:0000313" key="6">
    <source>
        <dbReference type="Proteomes" id="UP001152797"/>
    </source>
</evidence>
<feature type="compositionally biased region" description="Polar residues" evidence="1">
    <location>
        <begin position="163"/>
        <end position="179"/>
    </location>
</feature>
<evidence type="ECO:0000313" key="3">
    <source>
        <dbReference type="EMBL" id="CAI4003223.1"/>
    </source>
</evidence>
<organism evidence="3">
    <name type="scientific">Cladocopium goreaui</name>
    <dbReference type="NCBI Taxonomy" id="2562237"/>
    <lineage>
        <taxon>Eukaryota</taxon>
        <taxon>Sar</taxon>
        <taxon>Alveolata</taxon>
        <taxon>Dinophyceae</taxon>
        <taxon>Suessiales</taxon>
        <taxon>Symbiodiniaceae</taxon>
        <taxon>Cladocopium</taxon>
    </lineage>
</organism>
<reference evidence="4" key="2">
    <citation type="submission" date="2024-04" db="EMBL/GenBank/DDBJ databases">
        <authorList>
            <person name="Chen Y."/>
            <person name="Shah S."/>
            <person name="Dougan E. K."/>
            <person name="Thang M."/>
            <person name="Chan C."/>
        </authorList>
    </citation>
    <scope>NUCLEOTIDE SEQUENCE [LARGE SCALE GENOMIC DNA]</scope>
</reference>
<dbReference type="Gene3D" id="1.10.287.110">
    <property type="entry name" value="DnaJ domain"/>
    <property type="match status" value="1"/>
</dbReference>
<dbReference type="SUPFAM" id="SSF46565">
    <property type="entry name" value="Chaperone J-domain"/>
    <property type="match status" value="1"/>
</dbReference>
<dbReference type="Proteomes" id="UP001152797">
    <property type="component" value="Unassembled WGS sequence"/>
</dbReference>
<evidence type="ECO:0000313" key="5">
    <source>
        <dbReference type="EMBL" id="CAL4790535.1"/>
    </source>
</evidence>
<comment type="caution">
    <text evidence="3">The sequence shown here is derived from an EMBL/GenBank/DDBJ whole genome shotgun (WGS) entry which is preliminary data.</text>
</comment>
<feature type="compositionally biased region" description="Polar residues" evidence="1">
    <location>
        <begin position="564"/>
        <end position="582"/>
    </location>
</feature>
<dbReference type="PROSITE" id="PS50076">
    <property type="entry name" value="DNAJ_2"/>
    <property type="match status" value="1"/>
</dbReference>
<accession>A0A9P1D6A7</accession>
<feature type="region of interest" description="Disordered" evidence="1">
    <location>
        <begin position="525"/>
        <end position="582"/>
    </location>
</feature>
<reference evidence="3" key="1">
    <citation type="submission" date="2022-10" db="EMBL/GenBank/DDBJ databases">
        <authorList>
            <person name="Chen Y."/>
            <person name="Dougan E. K."/>
            <person name="Chan C."/>
            <person name="Rhodes N."/>
            <person name="Thang M."/>
        </authorList>
    </citation>
    <scope>NUCLEOTIDE SEQUENCE</scope>
</reference>
<dbReference type="PRINTS" id="PR00625">
    <property type="entry name" value="JDOMAIN"/>
</dbReference>
<feature type="non-terminal residue" evidence="3">
    <location>
        <position position="582"/>
    </location>
</feature>
<dbReference type="SMART" id="SM00271">
    <property type="entry name" value="DnaJ"/>
    <property type="match status" value="1"/>
</dbReference>
<dbReference type="InterPro" id="IPR001623">
    <property type="entry name" value="DnaJ_domain"/>
</dbReference>
<dbReference type="OrthoDB" id="445556at2759"/>
<feature type="compositionally biased region" description="Low complexity" evidence="1">
    <location>
        <begin position="540"/>
        <end position="549"/>
    </location>
</feature>
<name>A0A9P1D6A7_9DINO</name>
<evidence type="ECO:0000256" key="1">
    <source>
        <dbReference type="SAM" id="MobiDB-lite"/>
    </source>
</evidence>